<evidence type="ECO:0000313" key="6">
    <source>
        <dbReference type="Proteomes" id="UP000230750"/>
    </source>
</evidence>
<organism evidence="5 6">
    <name type="scientific">Stichopus japonicus</name>
    <name type="common">Sea cucumber</name>
    <dbReference type="NCBI Taxonomy" id="307972"/>
    <lineage>
        <taxon>Eukaryota</taxon>
        <taxon>Metazoa</taxon>
        <taxon>Echinodermata</taxon>
        <taxon>Eleutherozoa</taxon>
        <taxon>Echinozoa</taxon>
        <taxon>Holothuroidea</taxon>
        <taxon>Aspidochirotacea</taxon>
        <taxon>Aspidochirotida</taxon>
        <taxon>Stichopodidae</taxon>
        <taxon>Apostichopus</taxon>
    </lineage>
</organism>
<evidence type="ECO:0000259" key="4">
    <source>
        <dbReference type="PROSITE" id="PS50157"/>
    </source>
</evidence>
<feature type="compositionally biased region" description="Basic residues" evidence="3">
    <location>
        <begin position="1240"/>
        <end position="1268"/>
    </location>
</feature>
<keyword evidence="1" id="KW-0479">Metal-binding</keyword>
<dbReference type="Proteomes" id="UP000230750">
    <property type="component" value="Unassembled WGS sequence"/>
</dbReference>
<dbReference type="PROSITE" id="PS50157">
    <property type="entry name" value="ZINC_FINGER_C2H2_2"/>
    <property type="match status" value="2"/>
</dbReference>
<comment type="caution">
    <text evidence="5">The sequence shown here is derived from an EMBL/GenBank/DDBJ whole genome shotgun (WGS) entry which is preliminary data.</text>
</comment>
<feature type="compositionally biased region" description="Low complexity" evidence="3">
    <location>
        <begin position="154"/>
        <end position="165"/>
    </location>
</feature>
<keyword evidence="2" id="KW-0175">Coiled coil</keyword>
<feature type="compositionally biased region" description="Polar residues" evidence="3">
    <location>
        <begin position="241"/>
        <end position="263"/>
    </location>
</feature>
<gene>
    <name evidence="5" type="ORF">BSL78_00862</name>
</gene>
<dbReference type="STRING" id="307972.A0A2G8LPN9"/>
<evidence type="ECO:0000256" key="3">
    <source>
        <dbReference type="SAM" id="MobiDB-lite"/>
    </source>
</evidence>
<dbReference type="SMART" id="SM00355">
    <property type="entry name" value="ZnF_C2H2"/>
    <property type="match status" value="6"/>
</dbReference>
<feature type="compositionally biased region" description="Polar residues" evidence="3">
    <location>
        <begin position="188"/>
        <end position="199"/>
    </location>
</feature>
<feature type="region of interest" description="Disordered" evidence="3">
    <location>
        <begin position="1576"/>
        <end position="1605"/>
    </location>
</feature>
<accession>A0A2G8LPN9</accession>
<feature type="coiled-coil region" evidence="2">
    <location>
        <begin position="320"/>
        <end position="354"/>
    </location>
</feature>
<feature type="compositionally biased region" description="Polar residues" evidence="3">
    <location>
        <begin position="98"/>
        <end position="113"/>
    </location>
</feature>
<feature type="compositionally biased region" description="Polar residues" evidence="3">
    <location>
        <begin position="273"/>
        <end position="296"/>
    </location>
</feature>
<keyword evidence="1" id="KW-0863">Zinc-finger</keyword>
<feature type="compositionally biased region" description="Polar residues" evidence="3">
    <location>
        <begin position="123"/>
        <end position="153"/>
    </location>
</feature>
<dbReference type="Pfam" id="PF25429">
    <property type="entry name" value="zf-POGZ"/>
    <property type="match status" value="1"/>
</dbReference>
<dbReference type="Gene3D" id="3.30.160.60">
    <property type="entry name" value="Classic Zinc Finger"/>
    <property type="match status" value="1"/>
</dbReference>
<feature type="compositionally biased region" description="Basic and acidic residues" evidence="3">
    <location>
        <begin position="1690"/>
        <end position="1708"/>
    </location>
</feature>
<feature type="region of interest" description="Disordered" evidence="3">
    <location>
        <begin position="825"/>
        <end position="939"/>
    </location>
</feature>
<sequence length="2103" mass="231997">MIGHALSDQCELPRSMDFNGNTWKRTHLEPQRKSDIDKTCPELSKLLDSDHLDGEIAAKSRTAVQVLPTSVQKVFRLESMEWTSSSHVNSDQRRESSHANQVTCDGTSSSTQSLHEDQVLNGDVSSSTQSLHGVQATSDDPSSSTQSLRGVQATSDDLSLSTQSLHENQVLNDDPSPSTPHGGKETVDGTSCSTLSWHSNQDKNDGLSSSTHSSHANQVKNDDMFKSSVVSSRTSDKPEKSSSNSVMLKTFSDSGGTQIVSSNSRRKTRPQHATKNCQMTDISDGPQSNKENTSLKPPSPIELQMSCSEDDLDESQLDVKKQYLAAMMEHKAQMEEYMNEMEQYYCEKHGLNNKKEAASSVSEADVLINISRGVQATPVEPLEKDIHINPALELDLSSSGSNKSNDGDNYKHEIDEGSLLVSNASPVVIHTTQTRMHLTNSTPRNRFQRTISPLTSTSAISKSVNDSPGTQVLAELEKVCKNIPSVSKRSTPPVLTSELEVPTLAQVKTVATGKFGSPHQSDMTTTQHNHPLLSPPVGIMQSSGHANLPQLVQMSDQSTGRALPLYQQHRGGKRLYPSSSNSPGSSTSTGHQSPENIGRVPDQGTPRYPAFLQLFRGVRPYHQPYPPAVRFPGSSCSNVQSSVRFPEPNTARFPEPNTARFPEPNTARYPEPNTARFPEPNGMRFPFPHYRAPGRAHNHMYPAGTGSVGISEPNVHSFSSGILASRRRRQSSGSKQSASPPVSAPHNNINVSQCSHTIKYKPQDSVASHFERTYQEIMLRQNNYPRSPNVTVRHPWQQVPLSSAGIRTGLQPPPRNSYLRDQLTTPSRWPYNQRPIAQNFPPRIRQPSSYSHLLNSNTRGTSFNQQTPSGNSDWVNCLSTNNKTMEARPNPSTVPGSFDHQQQTVRSRSQLGSQSASPPSQLPSPMNHMPPENHFQPSHVPLTRLPVRNLNHVPPLISVSEPISHTPVAATAPRHSPNVPARTANLPSIYSYLAQNNAQSVMPQIASIQGVPSAKDPASSGGAVHPNRHQEPVMPRITRVHSTEMVPPDDEMVLDLSHRDKRTVMPQISQVRSQSERSNSFGISQTLEQSEDPVPMMPKIVTVMTENCSATYQDGGTIPEGITSFREDQQDISGSKRQEMLPGSNPALMIPSVSIRGTHDENGNGNAPISRDLSTLPCNVDLASTYTPDLPNSSSENILSIPKLTGRARAFPIDEPTSGHLAPRHSFTNAKEVSNDGKYRSHSRKRKRKKHEDKTKPKKKKSYHHHHHDHAEAKSNYPALLKIPNVRKALREQSASGIVLHEWSMNQVREERNSLTSSKASSDDRGPSAPEDLSNSSVKELQTNTSVQNESASVNNVSSSMTVQAAPENLNVASNQIASLSSVVPSSVSLAVVPTSLQVSTTPVVVPTSLQVSTTPVVVPTSLQVSTTPVKQSCLPTIAPKQPLILQGILSSQIVVPSNITLIKQNNIVMGPILQVSISNQISQNFSILSSDQTPKTCAEVSNLEKGERSNEEKNAKALDVTNAISSVEGTKKVGSQENDLTIECYEETLEETANVDSSTTREISPDNEEVTITLPIPEASKPAESESQQTDDQGKHLTQAGEEVNLFDRVATYMSNLEKENDKARKSNPKPTKVTASANLIKAGERLAKTSGLKKGDGQQTSVRLKNCTLRLVPRKQRDDTVAGKTNRGKQERVRHAANEPPTSKDKAEAAKWDKYYGFREGRLPQHQHNTRFRIVCYHCENMMSDNVTYMDHVESVIEKSCPASKIKQLCKICFQTQTTGMAKHIVDCHPVDGKFCCKICNIHFPLRKDFKFHMKRVHKGLTMPYVCKICLYQTSFHSDLRQHFISKHRGSKALLCHFCTKILYSSRSFLAHFTKHYARESGVSCPSCILLFLSNSACKEHMANDHQMLESKESDGRPKLEVCQPQRKANSADKPSCEVTKRISPKTVEVIEITEIEEEEEEVNKTWKCLECGGTYAHLEEHLITEYCCQNCRYHTQCSSAYSQHVVSFHSSFQDAPILHPVKKSQVFGGHLLKCRKCEFKTSFATNMAEHIVCCPKGVSVLDSFAYLRKKALDEIALRGKLGKVDDDGEPDVISVDMLID</sequence>
<feature type="domain" description="C2H2-type" evidence="4">
    <location>
        <begin position="1797"/>
        <end position="1825"/>
    </location>
</feature>
<feature type="compositionally biased region" description="Low complexity" evidence="3">
    <location>
        <begin position="909"/>
        <end position="925"/>
    </location>
</feature>
<feature type="compositionally biased region" description="Polar residues" evidence="3">
    <location>
        <begin position="206"/>
        <end position="219"/>
    </location>
</feature>
<keyword evidence="1" id="KW-0862">Zinc</keyword>
<feature type="region of interest" description="Disordered" evidence="3">
    <location>
        <begin position="571"/>
        <end position="607"/>
    </location>
</feature>
<keyword evidence="6" id="KW-1185">Reference proteome</keyword>
<dbReference type="GO" id="GO:0003677">
    <property type="term" value="F:DNA binding"/>
    <property type="evidence" value="ECO:0007669"/>
    <property type="project" value="UniProtKB-KW"/>
</dbReference>
<feature type="compositionally biased region" description="Low complexity" evidence="3">
    <location>
        <begin position="577"/>
        <end position="590"/>
    </location>
</feature>
<evidence type="ECO:0000256" key="2">
    <source>
        <dbReference type="SAM" id="Coils"/>
    </source>
</evidence>
<name>A0A2G8LPN9_STIJA</name>
<evidence type="ECO:0000313" key="5">
    <source>
        <dbReference type="EMBL" id="PIK62140.1"/>
    </source>
</evidence>
<dbReference type="InterPro" id="IPR013087">
    <property type="entry name" value="Znf_C2H2_type"/>
</dbReference>
<proteinExistence type="predicted"/>
<dbReference type="GO" id="GO:0008270">
    <property type="term" value="F:zinc ion binding"/>
    <property type="evidence" value="ECO:0007669"/>
    <property type="project" value="UniProtKB-KW"/>
</dbReference>
<feature type="domain" description="C2H2-type" evidence="4">
    <location>
        <begin position="1827"/>
        <end position="1855"/>
    </location>
</feature>
<feature type="region of interest" description="Disordered" evidence="3">
    <location>
        <begin position="646"/>
        <end position="682"/>
    </location>
</feature>
<protein>
    <submittedName>
        <fullName evidence="5">Putative zinc finger protein</fullName>
    </submittedName>
</protein>
<reference evidence="5 6" key="1">
    <citation type="journal article" date="2017" name="PLoS Biol.">
        <title>The sea cucumber genome provides insights into morphological evolution and visceral regeneration.</title>
        <authorList>
            <person name="Zhang X."/>
            <person name="Sun L."/>
            <person name="Yuan J."/>
            <person name="Sun Y."/>
            <person name="Gao Y."/>
            <person name="Zhang L."/>
            <person name="Li S."/>
            <person name="Dai H."/>
            <person name="Hamel J.F."/>
            <person name="Liu C."/>
            <person name="Yu Y."/>
            <person name="Liu S."/>
            <person name="Lin W."/>
            <person name="Guo K."/>
            <person name="Jin S."/>
            <person name="Xu P."/>
            <person name="Storey K.B."/>
            <person name="Huan P."/>
            <person name="Zhang T."/>
            <person name="Zhou Y."/>
            <person name="Zhang J."/>
            <person name="Lin C."/>
            <person name="Li X."/>
            <person name="Xing L."/>
            <person name="Huo D."/>
            <person name="Sun M."/>
            <person name="Wang L."/>
            <person name="Mercier A."/>
            <person name="Li F."/>
            <person name="Yang H."/>
            <person name="Xiang J."/>
        </authorList>
    </citation>
    <scope>NUCLEOTIDE SEQUENCE [LARGE SCALE GENOMIC DNA]</scope>
    <source>
        <strain evidence="5">Shaxun</strain>
        <tissue evidence="5">Muscle</tissue>
    </source>
</reference>
<dbReference type="PROSITE" id="PS00028">
    <property type="entry name" value="ZINC_FINGER_C2H2_1"/>
    <property type="match status" value="1"/>
</dbReference>
<evidence type="ECO:0000256" key="1">
    <source>
        <dbReference type="PROSITE-ProRule" id="PRU00042"/>
    </source>
</evidence>
<feature type="region of interest" description="Disordered" evidence="3">
    <location>
        <begin position="1675"/>
        <end position="1708"/>
    </location>
</feature>
<feature type="compositionally biased region" description="Polar residues" evidence="3">
    <location>
        <begin position="846"/>
        <end position="908"/>
    </location>
</feature>
<feature type="region of interest" description="Disordered" evidence="3">
    <location>
        <begin position="1211"/>
        <end position="1278"/>
    </location>
</feature>
<dbReference type="InterPro" id="IPR057618">
    <property type="entry name" value="Znf_POGZ/Z280C-D-like"/>
</dbReference>
<feature type="region of interest" description="Disordered" evidence="3">
    <location>
        <begin position="1310"/>
        <end position="1337"/>
    </location>
</feature>
<dbReference type="OrthoDB" id="5876240at2759"/>
<feature type="region of interest" description="Disordered" evidence="3">
    <location>
        <begin position="84"/>
        <end position="298"/>
    </location>
</feature>
<dbReference type="EMBL" id="MRZV01000017">
    <property type="protein sequence ID" value="PIK62140.1"/>
    <property type="molecule type" value="Genomic_DNA"/>
</dbReference>
<feature type="region of interest" description="Disordered" evidence="3">
    <location>
        <begin position="723"/>
        <end position="749"/>
    </location>
</feature>